<proteinExistence type="predicted"/>
<comment type="caution">
    <text evidence="2">The sequence shown here is derived from an EMBL/GenBank/DDBJ whole genome shotgun (WGS) entry which is preliminary data.</text>
</comment>
<organism evidence="2">
    <name type="scientific">bioreactor metagenome</name>
    <dbReference type="NCBI Taxonomy" id="1076179"/>
    <lineage>
        <taxon>unclassified sequences</taxon>
        <taxon>metagenomes</taxon>
        <taxon>ecological metagenomes</taxon>
    </lineage>
</organism>
<name>A0A645I0F9_9ZZZZ</name>
<gene>
    <name evidence="2" type="ORF">SDC9_191793</name>
</gene>
<reference evidence="2" key="1">
    <citation type="submission" date="2019-08" db="EMBL/GenBank/DDBJ databases">
        <authorList>
            <person name="Kucharzyk K."/>
            <person name="Murdoch R.W."/>
            <person name="Higgins S."/>
            <person name="Loffler F."/>
        </authorList>
    </citation>
    <scope>NUCLEOTIDE SEQUENCE</scope>
</reference>
<accession>A0A645I0F9</accession>
<protein>
    <submittedName>
        <fullName evidence="2">Uncharacterized protein</fullName>
    </submittedName>
</protein>
<evidence type="ECO:0000313" key="2">
    <source>
        <dbReference type="EMBL" id="MPN44232.1"/>
    </source>
</evidence>
<feature type="compositionally biased region" description="Basic and acidic residues" evidence="1">
    <location>
        <begin position="177"/>
        <end position="188"/>
    </location>
</feature>
<evidence type="ECO:0000256" key="1">
    <source>
        <dbReference type="SAM" id="MobiDB-lite"/>
    </source>
</evidence>
<feature type="region of interest" description="Disordered" evidence="1">
    <location>
        <begin position="165"/>
        <end position="188"/>
    </location>
</feature>
<sequence>MKGFARIRVLQAFEDTDYNLGSNRRQGLLIAEQFDEGLQNSGVSSGPDDFQNFKQSSLAFFPQRLPRNVRAQNVYDALPDIDATSIRYRFEQFLQGHVPVKATERHKPPPSFATRLEPFVLPSAQPKFRLFKVVTKLIVQASFDVRPQPRILFLKAPVENIPAENGSFGDAIGQPPKQHDSDRRVVVR</sequence>
<dbReference type="EMBL" id="VSSQ01103208">
    <property type="protein sequence ID" value="MPN44232.1"/>
    <property type="molecule type" value="Genomic_DNA"/>
</dbReference>
<dbReference type="AlphaFoldDB" id="A0A645I0F9"/>